<proteinExistence type="predicted"/>
<dbReference type="Gene3D" id="1.25.40.10">
    <property type="entry name" value="Tetratricopeptide repeat domain"/>
    <property type="match status" value="1"/>
</dbReference>
<comment type="caution">
    <text evidence="2">The sequence shown here is derived from an EMBL/GenBank/DDBJ whole genome shotgun (WGS) entry which is preliminary data.</text>
</comment>
<name>A0ABS7QY59_9ACTN</name>
<sequence length="420" mass="46267">MTNRHATAYESLPRPTRAVCRILTELPVPDLDELMTAASCNVSPQRARYHLALLRGRGLLKVTHGDPPPLRRRCLGFPAGAADAIRERTAHEDPEAQREGVRRLLDFLLAQASAAERLLTPTHRPLPRDIRYPPAYPQRFSDLAKALRWLESYTAIYTSALRAAAGLGEYAMTCQLAHALWPLLHLRNPEPLREIADTLGLEAARRTDGPEGRLALREMLNSYGVGERTRGRYRSAITATTEALGLARQDGDRLSEAQHLHDLGVAQRECGDLEPAREHLEAALALRRELDYTRGVGLTLLELGHTRCEDAPRRAMSLLFQAHHILTGVDDPFDAARAHALIGRAVLACGDQRDAAGFLQQALETYKALGIPDANPCCIQARDLLAQTHDTGAQPSFPQQPKPAQADSGADDSVRPRPEI</sequence>
<evidence type="ECO:0000256" key="1">
    <source>
        <dbReference type="SAM" id="MobiDB-lite"/>
    </source>
</evidence>
<dbReference type="Proteomes" id="UP001198565">
    <property type="component" value="Unassembled WGS sequence"/>
</dbReference>
<organism evidence="2 3">
    <name type="scientific">Streptantibioticus parmotrematis</name>
    <dbReference type="NCBI Taxonomy" id="2873249"/>
    <lineage>
        <taxon>Bacteria</taxon>
        <taxon>Bacillati</taxon>
        <taxon>Actinomycetota</taxon>
        <taxon>Actinomycetes</taxon>
        <taxon>Kitasatosporales</taxon>
        <taxon>Streptomycetaceae</taxon>
        <taxon>Streptantibioticus</taxon>
    </lineage>
</organism>
<gene>
    <name evidence="2" type="ORF">K7472_20905</name>
</gene>
<dbReference type="EMBL" id="JAINVZ010000015">
    <property type="protein sequence ID" value="MBY8887280.1"/>
    <property type="molecule type" value="Genomic_DNA"/>
</dbReference>
<evidence type="ECO:0000313" key="3">
    <source>
        <dbReference type="Proteomes" id="UP001198565"/>
    </source>
</evidence>
<dbReference type="InterPro" id="IPR019734">
    <property type="entry name" value="TPR_rpt"/>
</dbReference>
<keyword evidence="3" id="KW-1185">Reference proteome</keyword>
<protein>
    <submittedName>
        <fullName evidence="2">Tetratricopeptide repeat protein</fullName>
    </submittedName>
</protein>
<feature type="compositionally biased region" description="Polar residues" evidence="1">
    <location>
        <begin position="389"/>
        <end position="399"/>
    </location>
</feature>
<accession>A0ABS7QY59</accession>
<evidence type="ECO:0000313" key="2">
    <source>
        <dbReference type="EMBL" id="MBY8887280.1"/>
    </source>
</evidence>
<dbReference type="RefSeq" id="WP_222980023.1">
    <property type="nucleotide sequence ID" value="NZ_JAINVZ010000015.1"/>
</dbReference>
<dbReference type="SUPFAM" id="SSF48452">
    <property type="entry name" value="TPR-like"/>
    <property type="match status" value="1"/>
</dbReference>
<dbReference type="SMART" id="SM00028">
    <property type="entry name" value="TPR"/>
    <property type="match status" value="3"/>
</dbReference>
<dbReference type="InterPro" id="IPR011990">
    <property type="entry name" value="TPR-like_helical_dom_sf"/>
</dbReference>
<dbReference type="Pfam" id="PF13424">
    <property type="entry name" value="TPR_12"/>
    <property type="match status" value="1"/>
</dbReference>
<feature type="region of interest" description="Disordered" evidence="1">
    <location>
        <begin position="389"/>
        <end position="420"/>
    </location>
</feature>
<reference evidence="2 3" key="1">
    <citation type="submission" date="2021-08" db="EMBL/GenBank/DDBJ databases">
        <title>Streptomyces sp. PTM05 isolated from lichen.</title>
        <authorList>
            <person name="Somphong A."/>
            <person name="Phongsopitanun W."/>
            <person name="Tanasupawat S."/>
        </authorList>
    </citation>
    <scope>NUCLEOTIDE SEQUENCE [LARGE SCALE GENOMIC DNA]</scope>
    <source>
        <strain evidence="2 3">Ptm05</strain>
    </source>
</reference>